<proteinExistence type="predicted"/>
<evidence type="ECO:0000313" key="3">
    <source>
        <dbReference type="Proteomes" id="UP001404956"/>
    </source>
</evidence>
<keyword evidence="1" id="KW-0472">Membrane</keyword>
<evidence type="ECO:0000256" key="1">
    <source>
        <dbReference type="SAM" id="Phobius"/>
    </source>
</evidence>
<comment type="caution">
    <text evidence="2">The sequence shown here is derived from an EMBL/GenBank/DDBJ whole genome shotgun (WGS) entry which is preliminary data.</text>
</comment>
<dbReference type="Proteomes" id="UP001404956">
    <property type="component" value="Unassembled WGS sequence"/>
</dbReference>
<keyword evidence="1" id="KW-0812">Transmembrane</keyword>
<gene>
    <name evidence="2" type="ORF">Dalu01_03379</name>
</gene>
<sequence length="198" mass="21229">MLTVPPTRKIITVTLTLLQFGAVAFVLFSLGSLMLGLSGKGPEPSVDVSLLDKLSGAVGEGASYSVDTLSLPLGLFPLAFAVYKHVAFIVLAVVLFFVAGRARLFLERLLSDPYHPDNASDLQRAARVALLLQVFWTLDGLLTSAVTNRLGLTLPVGQPLRSAYHLDVSLLIVAAVLAIAATVVQRGHDLRREQELTI</sequence>
<protein>
    <recommendedName>
        <fullName evidence="4">DUF2975 domain-containing protein</fullName>
    </recommendedName>
</protein>
<evidence type="ECO:0000313" key="2">
    <source>
        <dbReference type="EMBL" id="GAA5534961.1"/>
    </source>
</evidence>
<organism evidence="2 3">
    <name type="scientific">Deinococcus aluminii</name>
    <dbReference type="NCBI Taxonomy" id="1656885"/>
    <lineage>
        <taxon>Bacteria</taxon>
        <taxon>Thermotogati</taxon>
        <taxon>Deinococcota</taxon>
        <taxon>Deinococci</taxon>
        <taxon>Deinococcales</taxon>
        <taxon>Deinococcaceae</taxon>
        <taxon>Deinococcus</taxon>
    </lineage>
</organism>
<feature type="transmembrane region" description="Helical" evidence="1">
    <location>
        <begin position="128"/>
        <end position="146"/>
    </location>
</feature>
<keyword evidence="3" id="KW-1185">Reference proteome</keyword>
<feature type="transmembrane region" description="Helical" evidence="1">
    <location>
        <begin position="166"/>
        <end position="184"/>
    </location>
</feature>
<feature type="transmembrane region" description="Helical" evidence="1">
    <location>
        <begin position="12"/>
        <end position="35"/>
    </location>
</feature>
<name>A0ABP9XHW3_9DEIO</name>
<feature type="transmembrane region" description="Helical" evidence="1">
    <location>
        <begin position="75"/>
        <end position="99"/>
    </location>
</feature>
<accession>A0ABP9XHW3</accession>
<dbReference type="RefSeq" id="WP_345457396.1">
    <property type="nucleotide sequence ID" value="NZ_BAABRV010000012.1"/>
</dbReference>
<reference evidence="2 3" key="1">
    <citation type="submission" date="2024-02" db="EMBL/GenBank/DDBJ databases">
        <title>Deinococcus aluminii NBRC 112889.</title>
        <authorList>
            <person name="Ichikawa N."/>
            <person name="Katano-Makiyama Y."/>
            <person name="Hidaka K."/>
        </authorList>
    </citation>
    <scope>NUCLEOTIDE SEQUENCE [LARGE SCALE GENOMIC DNA]</scope>
    <source>
        <strain evidence="2 3">NBRC 112889</strain>
    </source>
</reference>
<keyword evidence="1" id="KW-1133">Transmembrane helix</keyword>
<evidence type="ECO:0008006" key="4">
    <source>
        <dbReference type="Google" id="ProtNLM"/>
    </source>
</evidence>
<dbReference type="EMBL" id="BAABRV010000012">
    <property type="protein sequence ID" value="GAA5534961.1"/>
    <property type="molecule type" value="Genomic_DNA"/>
</dbReference>